<evidence type="ECO:0000313" key="5">
    <source>
        <dbReference type="Proteomes" id="UP000439678"/>
    </source>
</evidence>
<protein>
    <submittedName>
        <fullName evidence="4">AraC family transcriptional regulator</fullName>
    </submittedName>
</protein>
<dbReference type="InterPro" id="IPR011256">
    <property type="entry name" value="Reg_factor_effector_dom_sf"/>
</dbReference>
<dbReference type="AlphaFoldDB" id="A0A6A8UH52"/>
<feature type="domain" description="AraC effector-binding" evidence="3">
    <location>
        <begin position="1"/>
        <end position="137"/>
    </location>
</feature>
<dbReference type="InterPro" id="IPR010499">
    <property type="entry name" value="AraC_E-bd"/>
</dbReference>
<dbReference type="Pfam" id="PF14526">
    <property type="entry name" value="Cass2"/>
    <property type="match status" value="1"/>
</dbReference>
<dbReference type="Gene3D" id="3.20.80.10">
    <property type="entry name" value="Regulatory factor, effector binding domain"/>
    <property type="match status" value="1"/>
</dbReference>
<evidence type="ECO:0000313" key="4">
    <source>
        <dbReference type="EMBL" id="MTR28458.1"/>
    </source>
</evidence>
<keyword evidence="2" id="KW-0472">Membrane</keyword>
<dbReference type="SMART" id="SM00871">
    <property type="entry name" value="AraC_E_bind"/>
    <property type="match status" value="1"/>
</dbReference>
<dbReference type="Proteomes" id="UP000439678">
    <property type="component" value="Unassembled WGS sequence"/>
</dbReference>
<name>A0A6A8UH52_STRSL</name>
<evidence type="ECO:0000259" key="3">
    <source>
        <dbReference type="SMART" id="SM00871"/>
    </source>
</evidence>
<feature type="transmembrane region" description="Helical" evidence="2">
    <location>
        <begin position="176"/>
        <end position="198"/>
    </location>
</feature>
<dbReference type="InterPro" id="IPR029441">
    <property type="entry name" value="Cass2"/>
</dbReference>
<proteinExistence type="predicted"/>
<reference evidence="4 5" key="1">
    <citation type="journal article" date="2019" name="Nat. Med.">
        <title>A library of human gut bacterial isolates paired with longitudinal multiomics data enables mechanistic microbiome research.</title>
        <authorList>
            <person name="Poyet M."/>
            <person name="Groussin M."/>
            <person name="Gibbons S.M."/>
            <person name="Avila-Pacheco J."/>
            <person name="Jiang X."/>
            <person name="Kearney S.M."/>
            <person name="Perrotta A.R."/>
            <person name="Berdy B."/>
            <person name="Zhao S."/>
            <person name="Lieberman T.D."/>
            <person name="Swanson P.K."/>
            <person name="Smith M."/>
            <person name="Roesemann S."/>
            <person name="Alexander J.E."/>
            <person name="Rich S.A."/>
            <person name="Livny J."/>
            <person name="Vlamakis H."/>
            <person name="Clish C."/>
            <person name="Bullock K."/>
            <person name="Deik A."/>
            <person name="Scott J."/>
            <person name="Pierce K.A."/>
            <person name="Xavier R.J."/>
            <person name="Alm E.J."/>
        </authorList>
    </citation>
    <scope>NUCLEOTIDE SEQUENCE [LARGE SCALE GENOMIC DNA]</scope>
    <source>
        <strain evidence="4 5">BIOML-A4</strain>
    </source>
</reference>
<dbReference type="SUPFAM" id="SSF55136">
    <property type="entry name" value="Probable bacterial effector-binding domain"/>
    <property type="match status" value="1"/>
</dbReference>
<comment type="caution">
    <text evidence="4">The sequence shown here is derived from an EMBL/GenBank/DDBJ whole genome shotgun (WGS) entry which is preliminary data.</text>
</comment>
<evidence type="ECO:0000256" key="2">
    <source>
        <dbReference type="SAM" id="Phobius"/>
    </source>
</evidence>
<dbReference type="RefSeq" id="WP_070847924.1">
    <property type="nucleotide sequence ID" value="NZ_WMYN01000008.1"/>
</dbReference>
<dbReference type="EMBL" id="WMYO01000009">
    <property type="protein sequence ID" value="MTR28458.1"/>
    <property type="molecule type" value="Genomic_DNA"/>
</dbReference>
<keyword evidence="2" id="KW-0812">Transmembrane</keyword>
<organism evidence="4 5">
    <name type="scientific">Streptococcus salivarius</name>
    <dbReference type="NCBI Taxonomy" id="1304"/>
    <lineage>
        <taxon>Bacteria</taxon>
        <taxon>Bacillati</taxon>
        <taxon>Bacillota</taxon>
        <taxon>Bacilli</taxon>
        <taxon>Lactobacillales</taxon>
        <taxon>Streptococcaceae</taxon>
        <taxon>Streptococcus</taxon>
    </lineage>
</organism>
<feature type="region of interest" description="Disordered" evidence="1">
    <location>
        <begin position="207"/>
        <end position="256"/>
    </location>
</feature>
<evidence type="ECO:0000256" key="1">
    <source>
        <dbReference type="SAM" id="MobiDB-lite"/>
    </source>
</evidence>
<accession>A0A6A8UH52</accession>
<feature type="compositionally biased region" description="Polar residues" evidence="1">
    <location>
        <begin position="216"/>
        <end position="244"/>
    </location>
</feature>
<sequence>MRISIVEKNAVKFYGIENHASESSDFTSFWKNYYKYVVADYNAPVGYISAPDEHGDFTYYTCIGHVPKNSDRFKEVILPSGNYAIIELIGSVEKTIPKAWEFAKENFVIKNSPSLEVYSVGDRLNKKYRMELWIPISEVLPNFKKNTSKIGTLKRMVSDSIEDTIEFSKTDNGKKFLKVGGAILTAGTAAFAAALLLFKQLGHDANNEEVSDSQSDENFSNSEVTDNDGSNSEVTDNDDSNSVVTHDYPDVRKSPIVHTVHRGETTFIRGGTDEEKQRFREENNLDF</sequence>
<keyword evidence="2" id="KW-1133">Transmembrane helix</keyword>
<gene>
    <name evidence="4" type="ORF">GMC65_08895</name>
</gene>